<dbReference type="EMBL" id="JAVLSH010000001">
    <property type="protein sequence ID" value="MDR9758837.1"/>
    <property type="molecule type" value="Genomic_DNA"/>
</dbReference>
<dbReference type="Proteomes" id="UP001269402">
    <property type="component" value="Unassembled WGS sequence"/>
</dbReference>
<proteinExistence type="predicted"/>
<reference evidence="2" key="1">
    <citation type="submission" date="2023-07" db="EMBL/GenBank/DDBJ databases">
        <title>Genomic characterization of faba bean (Vicia faba) microsymbionts in Mexican soils.</title>
        <authorList>
            <person name="Rivera Orduna F.N."/>
            <person name="Guevara-Luna J."/>
            <person name="Yan J."/>
            <person name="Arroyo-Herrera I."/>
            <person name="Li Y."/>
            <person name="Vasquez-Murrieta M.S."/>
            <person name="Wang E.T."/>
        </authorList>
    </citation>
    <scope>NUCLEOTIDE SEQUENCE [LARGE SCALE GENOMIC DNA]</scope>
    <source>
        <strain evidence="2">CH6</strain>
    </source>
</reference>
<sequence>MLFIVSLSLAAAAPTIGRQIDRKILHLPVRQLMPLLEWFKPNESYTNLDVNVNIRRLRNRAGEREL</sequence>
<protein>
    <submittedName>
        <fullName evidence="1">Uncharacterized protein</fullName>
    </submittedName>
</protein>
<accession>A0AAW8NVQ4</accession>
<name>A0AAW8NVQ4_9HYPH</name>
<comment type="caution">
    <text evidence="1">The sequence shown here is derived from an EMBL/GenBank/DDBJ whole genome shotgun (WGS) entry which is preliminary data.</text>
</comment>
<evidence type="ECO:0000313" key="1">
    <source>
        <dbReference type="EMBL" id="MDR9758837.1"/>
    </source>
</evidence>
<dbReference type="AlphaFoldDB" id="A0AAW8NVQ4"/>
<gene>
    <name evidence="1" type="ORF">RJJ37_04175</name>
</gene>
<organism evidence="1 2">
    <name type="scientific">Rhizobium redzepovicii</name>
    <dbReference type="NCBI Taxonomy" id="2867518"/>
    <lineage>
        <taxon>Bacteria</taxon>
        <taxon>Pseudomonadati</taxon>
        <taxon>Pseudomonadota</taxon>
        <taxon>Alphaproteobacteria</taxon>
        <taxon>Hyphomicrobiales</taxon>
        <taxon>Rhizobiaceae</taxon>
        <taxon>Rhizobium/Agrobacterium group</taxon>
        <taxon>Rhizobium</taxon>
    </lineage>
</organism>
<keyword evidence="2" id="KW-1185">Reference proteome</keyword>
<evidence type="ECO:0000313" key="2">
    <source>
        <dbReference type="Proteomes" id="UP001269402"/>
    </source>
</evidence>
<dbReference type="RefSeq" id="WP_183852776.1">
    <property type="nucleotide sequence ID" value="NZ_JAVLSH010000001.1"/>
</dbReference>